<dbReference type="AlphaFoldDB" id="A0A1I3K7S4"/>
<sequence>MFSLRARFIFFFGFFILLSSVTMAVFSGLSIIKTGEALCAEQATPIAKKALNVIDGDKFEALSHSLNDNDPYYEEVRIALFNIKETANCQYLYTMAPVKGNIYRFVIDGSCDPSDEINFSPIGTEEDISDYGDGPFLAMKDGGAHSSGIEKQEQWGYTISTYQGIKNSRGQVVGFIGVDFNVETILQMLYRRVLYISIVSIFFLIIGIILVCLFTSRIFGTMKTISAAMEQISSGKADLTFTIPAQGKNELSYLAYNCNAVIASLNQLIIRLQGETGILNETGNELSSKMSDHINVLSAATNDISEISASITEQSDKVESITIGMQSVETEIKSLDQKLTQQSEAIQQSSSVIEEITANIKSVDNNVNEILEEYKHLVTEATEGQNQQKSVTVQIGNIAQQREHLLAANESIASIASKTNLLAMNAAIEASHAGEAGKGFAVVAGEIRTLAETSAKQSDSISQLLQSISEAINGIVESSTKSANNFASVTQKITHLQQLIDEVQGGMNEERIGAENILNAMLTLEGTTKDITSASAHMKGESEHVFEGIRALSTISESTMNKSNNVTMRMDEMKATAEAAVTASDRNLSATSKVSDMINGFATSK</sequence>
<dbReference type="SMART" id="SM00283">
    <property type="entry name" value="MA"/>
    <property type="match status" value="1"/>
</dbReference>
<dbReference type="Proteomes" id="UP000182737">
    <property type="component" value="Unassembled WGS sequence"/>
</dbReference>
<evidence type="ECO:0000313" key="9">
    <source>
        <dbReference type="Proteomes" id="UP000182737"/>
    </source>
</evidence>
<dbReference type="GO" id="GO:0005886">
    <property type="term" value="C:plasma membrane"/>
    <property type="evidence" value="ECO:0007669"/>
    <property type="project" value="TreeGrafter"/>
</dbReference>
<reference evidence="9" key="1">
    <citation type="submission" date="2016-10" db="EMBL/GenBank/DDBJ databases">
        <authorList>
            <person name="Varghese N."/>
            <person name="Submissions S."/>
        </authorList>
    </citation>
    <scope>NUCLEOTIDE SEQUENCE [LARGE SCALE GENOMIC DNA]</scope>
    <source>
        <strain evidence="9">XBD1002</strain>
    </source>
</reference>
<evidence type="ECO:0000259" key="6">
    <source>
        <dbReference type="PROSITE" id="PS50111"/>
    </source>
</evidence>
<accession>A0A1I3K7S4</accession>
<evidence type="ECO:0000313" key="8">
    <source>
        <dbReference type="EMBL" id="SFI68497.1"/>
    </source>
</evidence>
<dbReference type="Pfam" id="PF00015">
    <property type="entry name" value="MCPsignal"/>
    <property type="match status" value="1"/>
</dbReference>
<evidence type="ECO:0000256" key="4">
    <source>
        <dbReference type="SAM" id="Coils"/>
    </source>
</evidence>
<comment type="similarity">
    <text evidence="2">Belongs to the methyl-accepting chemotaxis (MCP) protein family.</text>
</comment>
<dbReference type="EMBL" id="FORI01000004">
    <property type="protein sequence ID" value="SFI68497.1"/>
    <property type="molecule type" value="Genomic_DNA"/>
</dbReference>
<dbReference type="SUPFAM" id="SSF58104">
    <property type="entry name" value="Methyl-accepting chemotaxis protein (MCP) signaling domain"/>
    <property type="match status" value="1"/>
</dbReference>
<dbReference type="InterPro" id="IPR051310">
    <property type="entry name" value="MCP_chemotaxis"/>
</dbReference>
<feature type="domain" description="HAMP" evidence="7">
    <location>
        <begin position="216"/>
        <end position="270"/>
    </location>
</feature>
<feature type="domain" description="Methyl-accepting transducer" evidence="6">
    <location>
        <begin position="317"/>
        <end position="539"/>
    </location>
</feature>
<keyword evidence="1" id="KW-0145">Chemotaxis</keyword>
<keyword evidence="3" id="KW-0807">Transducer</keyword>
<name>A0A1I3K7S4_9SPIR</name>
<dbReference type="GO" id="GO:0004888">
    <property type="term" value="F:transmembrane signaling receptor activity"/>
    <property type="evidence" value="ECO:0007669"/>
    <property type="project" value="TreeGrafter"/>
</dbReference>
<evidence type="ECO:0000256" key="1">
    <source>
        <dbReference type="ARBA" id="ARBA00022500"/>
    </source>
</evidence>
<dbReference type="GO" id="GO:0007165">
    <property type="term" value="P:signal transduction"/>
    <property type="evidence" value="ECO:0007669"/>
    <property type="project" value="UniProtKB-KW"/>
</dbReference>
<dbReference type="Gene3D" id="1.10.287.950">
    <property type="entry name" value="Methyl-accepting chemotaxis protein"/>
    <property type="match status" value="1"/>
</dbReference>
<evidence type="ECO:0000256" key="2">
    <source>
        <dbReference type="ARBA" id="ARBA00029447"/>
    </source>
</evidence>
<evidence type="ECO:0000256" key="5">
    <source>
        <dbReference type="SAM" id="Phobius"/>
    </source>
</evidence>
<feature type="coiled-coil region" evidence="4">
    <location>
        <begin position="325"/>
        <end position="373"/>
    </location>
</feature>
<keyword evidence="5" id="KW-0812">Transmembrane</keyword>
<dbReference type="InterPro" id="IPR004089">
    <property type="entry name" value="MCPsignal_dom"/>
</dbReference>
<dbReference type="PROSITE" id="PS50111">
    <property type="entry name" value="CHEMOTAXIS_TRANSDUC_2"/>
    <property type="match status" value="1"/>
</dbReference>
<protein>
    <submittedName>
        <fullName evidence="8">Methyl-accepting chemotaxis protein</fullName>
    </submittedName>
</protein>
<keyword evidence="9" id="KW-1185">Reference proteome</keyword>
<feature type="transmembrane region" description="Helical" evidence="5">
    <location>
        <begin position="193"/>
        <end position="214"/>
    </location>
</feature>
<dbReference type="Gene3D" id="6.10.340.10">
    <property type="match status" value="1"/>
</dbReference>
<dbReference type="InterPro" id="IPR003660">
    <property type="entry name" value="HAMP_dom"/>
</dbReference>
<keyword evidence="4" id="KW-0175">Coiled coil</keyword>
<proteinExistence type="inferred from homology"/>
<dbReference type="RefSeq" id="WP_074931235.1">
    <property type="nucleotide sequence ID" value="NZ_FORI01000004.1"/>
</dbReference>
<organism evidence="8 9">
    <name type="scientific">Treponema bryantii</name>
    <dbReference type="NCBI Taxonomy" id="163"/>
    <lineage>
        <taxon>Bacteria</taxon>
        <taxon>Pseudomonadati</taxon>
        <taxon>Spirochaetota</taxon>
        <taxon>Spirochaetia</taxon>
        <taxon>Spirochaetales</taxon>
        <taxon>Treponemataceae</taxon>
        <taxon>Treponema</taxon>
    </lineage>
</organism>
<dbReference type="PROSITE" id="PS50885">
    <property type="entry name" value="HAMP"/>
    <property type="match status" value="1"/>
</dbReference>
<keyword evidence="5" id="KW-0472">Membrane</keyword>
<dbReference type="OrthoDB" id="2542987at2"/>
<dbReference type="PANTHER" id="PTHR43531">
    <property type="entry name" value="PROTEIN ICFG"/>
    <property type="match status" value="1"/>
</dbReference>
<dbReference type="PANTHER" id="PTHR43531:SF11">
    <property type="entry name" value="METHYL-ACCEPTING CHEMOTAXIS PROTEIN 3"/>
    <property type="match status" value="1"/>
</dbReference>
<gene>
    <name evidence="8" type="ORF">SAMN04487775_104123</name>
</gene>
<evidence type="ECO:0000259" key="7">
    <source>
        <dbReference type="PROSITE" id="PS50885"/>
    </source>
</evidence>
<keyword evidence="5" id="KW-1133">Transmembrane helix</keyword>
<evidence type="ECO:0000256" key="3">
    <source>
        <dbReference type="PROSITE-ProRule" id="PRU00284"/>
    </source>
</evidence>
<dbReference type="GO" id="GO:0006935">
    <property type="term" value="P:chemotaxis"/>
    <property type="evidence" value="ECO:0007669"/>
    <property type="project" value="UniProtKB-KW"/>
</dbReference>